<dbReference type="InterPro" id="IPR011342">
    <property type="entry name" value="Shikimate_DH"/>
</dbReference>
<dbReference type="GO" id="GO:0019632">
    <property type="term" value="P:shikimate metabolic process"/>
    <property type="evidence" value="ECO:0007669"/>
    <property type="project" value="InterPro"/>
</dbReference>
<dbReference type="PANTHER" id="PTHR21089:SF1">
    <property type="entry name" value="BIFUNCTIONAL 3-DEHYDROQUINATE DEHYDRATASE_SHIKIMATE DEHYDROGENASE, CHLOROPLASTIC"/>
    <property type="match status" value="1"/>
</dbReference>
<evidence type="ECO:0000259" key="7">
    <source>
        <dbReference type="Pfam" id="PF08501"/>
    </source>
</evidence>
<dbReference type="GO" id="GO:0009073">
    <property type="term" value="P:aromatic amino acid family biosynthetic process"/>
    <property type="evidence" value="ECO:0007669"/>
    <property type="project" value="UniProtKB-KW"/>
</dbReference>
<dbReference type="Gene3D" id="3.40.50.720">
    <property type="entry name" value="NAD(P)-binding Rossmann-like Domain"/>
    <property type="match status" value="1"/>
</dbReference>
<evidence type="ECO:0000259" key="8">
    <source>
        <dbReference type="Pfam" id="PF18317"/>
    </source>
</evidence>
<dbReference type="SUPFAM" id="SSF51735">
    <property type="entry name" value="NAD(P)-binding Rossmann-fold domains"/>
    <property type="match status" value="1"/>
</dbReference>
<dbReference type="SUPFAM" id="SSF53223">
    <property type="entry name" value="Aminoacid dehydrogenase-like, N-terminal domain"/>
    <property type="match status" value="1"/>
</dbReference>
<dbReference type="HAMAP" id="MF_00222">
    <property type="entry name" value="Shikimate_DH_AroE"/>
    <property type="match status" value="1"/>
</dbReference>
<dbReference type="Pfam" id="PF18317">
    <property type="entry name" value="SDH_C"/>
    <property type="match status" value="1"/>
</dbReference>
<sequence length="295" mass="31901">MSPFVSPSSETKVFGIFGDPIHHSLSPQMHHAAFQALNLPHVYLPFHIRPNHLKEAVHAIRVLNIQGLNVTIPHKEKIMPYLDEIDSVAQKIGAVNTIKNEGGRLIGFNTDGLGFVASLLEAGIDPAKRAILLIGAGGAAKGVAMALLAAGSREIHICARRPIAAEDLANRLRKCATQNTITARAYTPGAEISLQTEKPLLLVNTTPLGMKKEDILPFTISKINAEWVVADLIYRPYETPLLLAAKERGAITVPGLGMLLHQGTLAFEIWTGLKAPTKIMGQALWQAFSKDKPSA</sequence>
<name>A0A3B1DCM9_9ZZZZ</name>
<dbReference type="UniPathway" id="UPA00053">
    <property type="reaction ID" value="UER00087"/>
</dbReference>
<evidence type="ECO:0000256" key="4">
    <source>
        <dbReference type="ARBA" id="ARBA00023002"/>
    </source>
</evidence>
<evidence type="ECO:0000256" key="3">
    <source>
        <dbReference type="ARBA" id="ARBA00022857"/>
    </source>
</evidence>
<evidence type="ECO:0000256" key="1">
    <source>
        <dbReference type="ARBA" id="ARBA00012962"/>
    </source>
</evidence>
<dbReference type="GO" id="GO:0050661">
    <property type="term" value="F:NADP binding"/>
    <property type="evidence" value="ECO:0007669"/>
    <property type="project" value="InterPro"/>
</dbReference>
<feature type="domain" description="Shikimate dehydrogenase substrate binding N-terminal" evidence="7">
    <location>
        <begin position="16"/>
        <end position="98"/>
    </location>
</feature>
<accession>A0A3B1DCM9</accession>
<keyword evidence="2" id="KW-0028">Amino-acid biosynthesis</keyword>
<dbReference type="EMBL" id="UOGF01000050">
    <property type="protein sequence ID" value="VAX29465.1"/>
    <property type="molecule type" value="Genomic_DNA"/>
</dbReference>
<dbReference type="Gene3D" id="3.40.50.10860">
    <property type="entry name" value="Leucine Dehydrogenase, chain A, domain 1"/>
    <property type="match status" value="1"/>
</dbReference>
<keyword evidence="5" id="KW-0057">Aromatic amino acid biosynthesis</keyword>
<feature type="domain" description="SDH C-terminal" evidence="8">
    <location>
        <begin position="255"/>
        <end position="284"/>
    </location>
</feature>
<dbReference type="Pfam" id="PF01488">
    <property type="entry name" value="Shikimate_DH"/>
    <property type="match status" value="1"/>
</dbReference>
<dbReference type="GO" id="GO:0009423">
    <property type="term" value="P:chorismate biosynthetic process"/>
    <property type="evidence" value="ECO:0007669"/>
    <property type="project" value="UniProtKB-UniPathway"/>
</dbReference>
<dbReference type="InterPro" id="IPR041121">
    <property type="entry name" value="SDH_C"/>
</dbReference>
<dbReference type="InterPro" id="IPR046346">
    <property type="entry name" value="Aminoacid_DH-like_N_sf"/>
</dbReference>
<dbReference type="PANTHER" id="PTHR21089">
    <property type="entry name" value="SHIKIMATE DEHYDROGENASE"/>
    <property type="match status" value="1"/>
</dbReference>
<keyword evidence="4 9" id="KW-0560">Oxidoreductase</keyword>
<reference evidence="9" key="1">
    <citation type="submission" date="2018-06" db="EMBL/GenBank/DDBJ databases">
        <authorList>
            <person name="Zhirakovskaya E."/>
        </authorList>
    </citation>
    <scope>NUCLEOTIDE SEQUENCE</scope>
</reference>
<feature type="domain" description="Quinate/shikimate 5-dehydrogenase/glutamyl-tRNA reductase" evidence="6">
    <location>
        <begin position="128"/>
        <end position="175"/>
    </location>
</feature>
<dbReference type="Pfam" id="PF08501">
    <property type="entry name" value="Shikimate_dh_N"/>
    <property type="match status" value="1"/>
</dbReference>
<dbReference type="InterPro" id="IPR036291">
    <property type="entry name" value="NAD(P)-bd_dom_sf"/>
</dbReference>
<dbReference type="InterPro" id="IPR013708">
    <property type="entry name" value="Shikimate_DH-bd_N"/>
</dbReference>
<dbReference type="NCBIfam" id="TIGR00507">
    <property type="entry name" value="aroE"/>
    <property type="match status" value="1"/>
</dbReference>
<dbReference type="NCBIfam" id="NF001314">
    <property type="entry name" value="PRK00258.2-2"/>
    <property type="match status" value="1"/>
</dbReference>
<dbReference type="GO" id="GO:0004764">
    <property type="term" value="F:shikimate 3-dehydrogenase (NADP+) activity"/>
    <property type="evidence" value="ECO:0007669"/>
    <property type="project" value="UniProtKB-EC"/>
</dbReference>
<dbReference type="InterPro" id="IPR006151">
    <property type="entry name" value="Shikm_DH/Glu-tRNA_Rdtase"/>
</dbReference>
<gene>
    <name evidence="9" type="ORF">MNBD_NITROSPIRAE01-426</name>
</gene>
<dbReference type="AlphaFoldDB" id="A0A3B1DCM9"/>
<dbReference type="EC" id="1.1.1.25" evidence="1"/>
<evidence type="ECO:0000313" key="9">
    <source>
        <dbReference type="EMBL" id="VAX29465.1"/>
    </source>
</evidence>
<dbReference type="GO" id="GO:0008652">
    <property type="term" value="P:amino acid biosynthetic process"/>
    <property type="evidence" value="ECO:0007669"/>
    <property type="project" value="UniProtKB-KW"/>
</dbReference>
<protein>
    <recommendedName>
        <fullName evidence="1">shikimate dehydrogenase (NADP(+))</fullName>
        <ecNumber evidence="1">1.1.1.25</ecNumber>
    </recommendedName>
</protein>
<dbReference type="CDD" id="cd01065">
    <property type="entry name" value="NAD_bind_Shikimate_DH"/>
    <property type="match status" value="1"/>
</dbReference>
<evidence type="ECO:0000256" key="5">
    <source>
        <dbReference type="ARBA" id="ARBA00023141"/>
    </source>
</evidence>
<organism evidence="9">
    <name type="scientific">hydrothermal vent metagenome</name>
    <dbReference type="NCBI Taxonomy" id="652676"/>
    <lineage>
        <taxon>unclassified sequences</taxon>
        <taxon>metagenomes</taxon>
        <taxon>ecological metagenomes</taxon>
    </lineage>
</organism>
<evidence type="ECO:0000259" key="6">
    <source>
        <dbReference type="Pfam" id="PF01488"/>
    </source>
</evidence>
<proteinExistence type="inferred from homology"/>
<dbReference type="InterPro" id="IPR022893">
    <property type="entry name" value="Shikimate_DH_fam"/>
</dbReference>
<dbReference type="NCBIfam" id="NF001319">
    <property type="entry name" value="PRK00258.3-3"/>
    <property type="match status" value="1"/>
</dbReference>
<evidence type="ECO:0000256" key="2">
    <source>
        <dbReference type="ARBA" id="ARBA00022605"/>
    </source>
</evidence>
<keyword evidence="3" id="KW-0521">NADP</keyword>